<dbReference type="Proteomes" id="UP000800082">
    <property type="component" value="Unassembled WGS sequence"/>
</dbReference>
<dbReference type="AlphaFoldDB" id="A0A6A5RUW0"/>
<keyword evidence="3" id="KW-1185">Reference proteome</keyword>
<evidence type="ECO:0000256" key="1">
    <source>
        <dbReference type="SAM" id="MobiDB-lite"/>
    </source>
</evidence>
<evidence type="ECO:0000313" key="2">
    <source>
        <dbReference type="EMBL" id="KAF1932255.1"/>
    </source>
</evidence>
<dbReference type="RefSeq" id="XP_033452503.1">
    <property type="nucleotide sequence ID" value="XM_033591277.1"/>
</dbReference>
<feature type="compositionally biased region" description="Basic and acidic residues" evidence="1">
    <location>
        <begin position="79"/>
        <end position="91"/>
    </location>
</feature>
<dbReference type="GeneID" id="54348945"/>
<organism evidence="2 3">
    <name type="scientific">Didymella exigua CBS 183.55</name>
    <dbReference type="NCBI Taxonomy" id="1150837"/>
    <lineage>
        <taxon>Eukaryota</taxon>
        <taxon>Fungi</taxon>
        <taxon>Dikarya</taxon>
        <taxon>Ascomycota</taxon>
        <taxon>Pezizomycotina</taxon>
        <taxon>Dothideomycetes</taxon>
        <taxon>Pleosporomycetidae</taxon>
        <taxon>Pleosporales</taxon>
        <taxon>Pleosporineae</taxon>
        <taxon>Didymellaceae</taxon>
        <taxon>Didymella</taxon>
    </lineage>
</organism>
<feature type="region of interest" description="Disordered" evidence="1">
    <location>
        <begin position="51"/>
        <end position="91"/>
    </location>
</feature>
<reference evidence="2" key="1">
    <citation type="journal article" date="2020" name="Stud. Mycol.">
        <title>101 Dothideomycetes genomes: a test case for predicting lifestyles and emergence of pathogens.</title>
        <authorList>
            <person name="Haridas S."/>
            <person name="Albert R."/>
            <person name="Binder M."/>
            <person name="Bloem J."/>
            <person name="Labutti K."/>
            <person name="Salamov A."/>
            <person name="Andreopoulos B."/>
            <person name="Baker S."/>
            <person name="Barry K."/>
            <person name="Bills G."/>
            <person name="Bluhm B."/>
            <person name="Cannon C."/>
            <person name="Castanera R."/>
            <person name="Culley D."/>
            <person name="Daum C."/>
            <person name="Ezra D."/>
            <person name="Gonzalez J."/>
            <person name="Henrissat B."/>
            <person name="Kuo A."/>
            <person name="Liang C."/>
            <person name="Lipzen A."/>
            <person name="Lutzoni F."/>
            <person name="Magnuson J."/>
            <person name="Mondo S."/>
            <person name="Nolan M."/>
            <person name="Ohm R."/>
            <person name="Pangilinan J."/>
            <person name="Park H.-J."/>
            <person name="Ramirez L."/>
            <person name="Alfaro M."/>
            <person name="Sun H."/>
            <person name="Tritt A."/>
            <person name="Yoshinaga Y."/>
            <person name="Zwiers L.-H."/>
            <person name="Turgeon B."/>
            <person name="Goodwin S."/>
            <person name="Spatafora J."/>
            <person name="Crous P."/>
            <person name="Grigoriev I."/>
        </authorList>
    </citation>
    <scope>NUCLEOTIDE SEQUENCE</scope>
    <source>
        <strain evidence="2">CBS 183.55</strain>
    </source>
</reference>
<evidence type="ECO:0000313" key="3">
    <source>
        <dbReference type="Proteomes" id="UP000800082"/>
    </source>
</evidence>
<dbReference type="EMBL" id="ML978959">
    <property type="protein sequence ID" value="KAF1932255.1"/>
    <property type="molecule type" value="Genomic_DNA"/>
</dbReference>
<feature type="compositionally biased region" description="Polar residues" evidence="1">
    <location>
        <begin position="58"/>
        <end position="78"/>
    </location>
</feature>
<name>A0A6A5RUW0_9PLEO</name>
<accession>A0A6A5RUW0</accession>
<dbReference type="OrthoDB" id="3780680at2759"/>
<gene>
    <name evidence="2" type="ORF">M421DRAFT_416976</name>
</gene>
<sequence length="224" mass="24760">MDQSYESLMSMSEHRPMLVSPYLSTQINETVCSCRCGCGCNCAGHGNDGDYDQRSESQSDTAVGSSASENGEQFSTGQHVHEDDSHGDRFDHLDENILSPRAVSQHGLVWLLEQIGEPAVRWQRTALGAPLGRHLEDPVDSLFNEAPKTDSRSNAVFEHGHLQRQSPVPGIDALFVSDGTEDIELVYYFDVRPLRLSAEFEHARGGANEHLLIPDENSLLTSKH</sequence>
<protein>
    <submittedName>
        <fullName evidence="2">Uncharacterized protein</fullName>
    </submittedName>
</protein>
<proteinExistence type="predicted"/>